<evidence type="ECO:0000256" key="2">
    <source>
        <dbReference type="ARBA" id="ARBA00001946"/>
    </source>
</evidence>
<keyword evidence="9 10" id="KW-0119">Carbohydrate metabolism</keyword>
<dbReference type="PANTHER" id="PTHR43434">
    <property type="entry name" value="PHOSPHOGLYCOLATE PHOSPHATASE"/>
    <property type="match status" value="1"/>
</dbReference>
<dbReference type="InterPro" id="IPR023198">
    <property type="entry name" value="PGP-like_dom2"/>
</dbReference>
<dbReference type="OrthoDB" id="9793014at2"/>
<feature type="binding site" evidence="10">
    <location>
        <position position="171"/>
    </location>
    <ligand>
        <name>Mg(2+)</name>
        <dbReference type="ChEBI" id="CHEBI:18420"/>
    </ligand>
</feature>
<evidence type="ECO:0000256" key="6">
    <source>
        <dbReference type="ARBA" id="ARBA00022723"/>
    </source>
</evidence>
<evidence type="ECO:0000313" key="11">
    <source>
        <dbReference type="EMBL" id="PSJ43405.1"/>
    </source>
</evidence>
<sequence length="220" mass="22456">MAPFPFDTVVFDLDGTLADSAPDLAASLNHTLATLGRATLSEAAVRTMIGNGVRMLLRRGLAATGSASDGDVNRASSLFMHFYAAHICDATRAYPGAGAMLDTLAATGAALAICTNKPEALARALIDALGWSGRFRAIVGGDTLPVRKPDPAPLLEAVSRAGGGRAVLVGDSITDAETAAAAGLPLVAVSFGYRDRPATALGAAAVIDTLRDLPETLARL</sequence>
<dbReference type="EC" id="3.1.3.18" evidence="5 10"/>
<dbReference type="RefSeq" id="WP_106511425.1">
    <property type="nucleotide sequence ID" value="NZ_PXYI01000001.1"/>
</dbReference>
<dbReference type="EMBL" id="PXYI01000001">
    <property type="protein sequence ID" value="PSJ43405.1"/>
    <property type="molecule type" value="Genomic_DNA"/>
</dbReference>
<comment type="caution">
    <text evidence="11">The sequence shown here is derived from an EMBL/GenBank/DDBJ whole genome shotgun (WGS) entry which is preliminary data.</text>
</comment>
<organism evidence="11 12">
    <name type="scientific">Allosphingosinicella deserti</name>
    <dbReference type="NCBI Taxonomy" id="2116704"/>
    <lineage>
        <taxon>Bacteria</taxon>
        <taxon>Pseudomonadati</taxon>
        <taxon>Pseudomonadota</taxon>
        <taxon>Alphaproteobacteria</taxon>
        <taxon>Sphingomonadales</taxon>
        <taxon>Sphingomonadaceae</taxon>
        <taxon>Allosphingosinicella</taxon>
    </lineage>
</organism>
<comment type="pathway">
    <text evidence="3 10">Organic acid metabolism; glycolate biosynthesis; glycolate from 2-phosphoglycolate: step 1/1.</text>
</comment>
<gene>
    <name evidence="11" type="primary">gph</name>
    <name evidence="11" type="ORF">C7I55_03325</name>
</gene>
<dbReference type="InterPro" id="IPR050155">
    <property type="entry name" value="HAD-like_hydrolase_sf"/>
</dbReference>
<comment type="cofactor">
    <cofactor evidence="2 10">
        <name>Mg(2+)</name>
        <dbReference type="ChEBI" id="CHEBI:18420"/>
    </cofactor>
</comment>
<evidence type="ECO:0000256" key="4">
    <source>
        <dbReference type="ARBA" id="ARBA00006171"/>
    </source>
</evidence>
<dbReference type="GO" id="GO:0005975">
    <property type="term" value="P:carbohydrate metabolic process"/>
    <property type="evidence" value="ECO:0007669"/>
    <property type="project" value="InterPro"/>
</dbReference>
<dbReference type="GO" id="GO:0005829">
    <property type="term" value="C:cytosol"/>
    <property type="evidence" value="ECO:0007669"/>
    <property type="project" value="TreeGrafter"/>
</dbReference>
<dbReference type="Proteomes" id="UP000241167">
    <property type="component" value="Unassembled WGS sequence"/>
</dbReference>
<comment type="function">
    <text evidence="10">Specifically catalyzes the dephosphorylation of 2-phosphoglycolate. Is involved in the dissimilation of the intracellular 2-phosphoglycolate formed during the DNA repair of 3'-phosphoglycolate ends, a major class of DNA lesions induced by oxidative stress.</text>
</comment>
<dbReference type="HAMAP" id="MF_00495">
    <property type="entry name" value="GPH_hydrolase_bact"/>
    <property type="match status" value="1"/>
</dbReference>
<keyword evidence="7 10" id="KW-0378">Hydrolase</keyword>
<dbReference type="PANTHER" id="PTHR43434:SF1">
    <property type="entry name" value="PHOSPHOGLYCOLATE PHOSPHATASE"/>
    <property type="match status" value="1"/>
</dbReference>
<dbReference type="InterPro" id="IPR041492">
    <property type="entry name" value="HAD_2"/>
</dbReference>
<keyword evidence="12" id="KW-1185">Reference proteome</keyword>
<dbReference type="Gene3D" id="1.10.150.240">
    <property type="entry name" value="Putative phosphatase, domain 2"/>
    <property type="match status" value="1"/>
</dbReference>
<evidence type="ECO:0000313" key="12">
    <source>
        <dbReference type="Proteomes" id="UP000241167"/>
    </source>
</evidence>
<evidence type="ECO:0000256" key="10">
    <source>
        <dbReference type="HAMAP-Rule" id="MF_00495"/>
    </source>
</evidence>
<evidence type="ECO:0000256" key="1">
    <source>
        <dbReference type="ARBA" id="ARBA00000830"/>
    </source>
</evidence>
<comment type="catalytic activity">
    <reaction evidence="1 10">
        <text>2-phosphoglycolate + H2O = glycolate + phosphate</text>
        <dbReference type="Rhea" id="RHEA:14369"/>
        <dbReference type="ChEBI" id="CHEBI:15377"/>
        <dbReference type="ChEBI" id="CHEBI:29805"/>
        <dbReference type="ChEBI" id="CHEBI:43474"/>
        <dbReference type="ChEBI" id="CHEBI:58033"/>
        <dbReference type="EC" id="3.1.3.18"/>
    </reaction>
</comment>
<dbReference type="NCBIfam" id="TIGR01549">
    <property type="entry name" value="HAD-SF-IA-v1"/>
    <property type="match status" value="1"/>
</dbReference>
<dbReference type="SFLD" id="SFLDG01129">
    <property type="entry name" value="C1.5:_HAD__Beta-PGM__Phosphata"/>
    <property type="match status" value="1"/>
</dbReference>
<dbReference type="GO" id="GO:0046872">
    <property type="term" value="F:metal ion binding"/>
    <property type="evidence" value="ECO:0007669"/>
    <property type="project" value="UniProtKB-KW"/>
</dbReference>
<comment type="similarity">
    <text evidence="4 10">Belongs to the HAD-like hydrolase superfamily. CbbY/CbbZ/Gph/YieH family.</text>
</comment>
<evidence type="ECO:0000256" key="3">
    <source>
        <dbReference type="ARBA" id="ARBA00004818"/>
    </source>
</evidence>
<keyword evidence="6 10" id="KW-0479">Metal-binding</keyword>
<evidence type="ECO:0000256" key="9">
    <source>
        <dbReference type="ARBA" id="ARBA00023277"/>
    </source>
</evidence>
<feature type="binding site" evidence="10">
    <location>
        <position position="12"/>
    </location>
    <ligand>
        <name>Mg(2+)</name>
        <dbReference type="ChEBI" id="CHEBI:18420"/>
    </ligand>
</feature>
<dbReference type="NCBIfam" id="TIGR01449">
    <property type="entry name" value="PGP_bact"/>
    <property type="match status" value="1"/>
</dbReference>
<proteinExistence type="inferred from homology"/>
<dbReference type="InterPro" id="IPR006439">
    <property type="entry name" value="HAD-SF_hydro_IA"/>
</dbReference>
<evidence type="ECO:0000256" key="5">
    <source>
        <dbReference type="ARBA" id="ARBA00013078"/>
    </source>
</evidence>
<dbReference type="InterPro" id="IPR037512">
    <property type="entry name" value="PGPase_prok"/>
</dbReference>
<dbReference type="SUPFAM" id="SSF56784">
    <property type="entry name" value="HAD-like"/>
    <property type="match status" value="1"/>
</dbReference>
<dbReference type="PRINTS" id="PR00413">
    <property type="entry name" value="HADHALOGNASE"/>
</dbReference>
<reference evidence="11 12" key="1">
    <citation type="submission" date="2018-03" db="EMBL/GenBank/DDBJ databases">
        <title>The draft genome of Sphingosinicella sp. GL-C-18.</title>
        <authorList>
            <person name="Liu L."/>
            <person name="Li L."/>
            <person name="Liang L."/>
            <person name="Zhang X."/>
            <person name="Wang T."/>
        </authorList>
    </citation>
    <scope>NUCLEOTIDE SEQUENCE [LARGE SCALE GENOMIC DNA]</scope>
    <source>
        <strain evidence="11 12">GL-C-18</strain>
    </source>
</reference>
<name>A0A2P7QZL8_9SPHN</name>
<dbReference type="GO" id="GO:0008967">
    <property type="term" value="F:phosphoglycolate phosphatase activity"/>
    <property type="evidence" value="ECO:0007669"/>
    <property type="project" value="UniProtKB-UniRule"/>
</dbReference>
<dbReference type="GO" id="GO:0046295">
    <property type="term" value="P:glycolate biosynthetic process"/>
    <property type="evidence" value="ECO:0007669"/>
    <property type="project" value="UniProtKB-UniRule"/>
</dbReference>
<feature type="binding site" evidence="10">
    <location>
        <position position="14"/>
    </location>
    <ligand>
        <name>Mg(2+)</name>
        <dbReference type="ChEBI" id="CHEBI:18420"/>
    </ligand>
</feature>
<evidence type="ECO:0000256" key="8">
    <source>
        <dbReference type="ARBA" id="ARBA00022842"/>
    </source>
</evidence>
<dbReference type="UniPathway" id="UPA00865">
    <property type="reaction ID" value="UER00834"/>
</dbReference>
<evidence type="ECO:0000256" key="7">
    <source>
        <dbReference type="ARBA" id="ARBA00022801"/>
    </source>
</evidence>
<keyword evidence="8 10" id="KW-0460">Magnesium</keyword>
<dbReference type="Pfam" id="PF13419">
    <property type="entry name" value="HAD_2"/>
    <property type="match status" value="1"/>
</dbReference>
<dbReference type="InterPro" id="IPR036412">
    <property type="entry name" value="HAD-like_sf"/>
</dbReference>
<dbReference type="Gene3D" id="3.40.50.1000">
    <property type="entry name" value="HAD superfamily/HAD-like"/>
    <property type="match status" value="1"/>
</dbReference>
<dbReference type="AlphaFoldDB" id="A0A2P7QZL8"/>
<dbReference type="SFLD" id="SFLDS00003">
    <property type="entry name" value="Haloacid_Dehalogenase"/>
    <property type="match status" value="1"/>
</dbReference>
<dbReference type="GO" id="GO:0006281">
    <property type="term" value="P:DNA repair"/>
    <property type="evidence" value="ECO:0007669"/>
    <property type="project" value="TreeGrafter"/>
</dbReference>
<feature type="active site" description="Nucleophile" evidence="10">
    <location>
        <position position="12"/>
    </location>
</feature>
<accession>A0A2P7QZL8</accession>
<protein>
    <recommendedName>
        <fullName evidence="5 10">Phosphoglycolate phosphatase</fullName>
        <shortName evidence="10">PGP</shortName>
        <shortName evidence="10">PGPase</shortName>
        <ecNumber evidence="5 10">3.1.3.18</ecNumber>
    </recommendedName>
</protein>
<dbReference type="InterPro" id="IPR023214">
    <property type="entry name" value="HAD_sf"/>
</dbReference>